<organism evidence="1 2">
    <name type="scientific">Mariniblastus fucicola</name>
    <dbReference type="NCBI Taxonomy" id="980251"/>
    <lineage>
        <taxon>Bacteria</taxon>
        <taxon>Pseudomonadati</taxon>
        <taxon>Planctomycetota</taxon>
        <taxon>Planctomycetia</taxon>
        <taxon>Pirellulales</taxon>
        <taxon>Pirellulaceae</taxon>
        <taxon>Mariniblastus</taxon>
    </lineage>
</organism>
<evidence type="ECO:0000313" key="1">
    <source>
        <dbReference type="EMBL" id="QEG24203.1"/>
    </source>
</evidence>
<sequence precursor="true">MFMVTQRYDADTLELVDKPRRKFLSPREASCCCNDEVLSHFY</sequence>
<keyword evidence="2" id="KW-1185">Reference proteome</keyword>
<gene>
    <name evidence="1" type="ORF">MFFC18_41200</name>
</gene>
<reference evidence="1 2" key="1">
    <citation type="submission" date="2019-08" db="EMBL/GenBank/DDBJ databases">
        <title>Deep-cultivation of Planctomycetes and their phenomic and genomic characterization uncovers novel biology.</title>
        <authorList>
            <person name="Wiegand S."/>
            <person name="Jogler M."/>
            <person name="Boedeker C."/>
            <person name="Pinto D."/>
            <person name="Vollmers J."/>
            <person name="Rivas-Marin E."/>
            <person name="Kohn T."/>
            <person name="Peeters S.H."/>
            <person name="Heuer A."/>
            <person name="Rast P."/>
            <person name="Oberbeckmann S."/>
            <person name="Bunk B."/>
            <person name="Jeske O."/>
            <person name="Meyerdierks A."/>
            <person name="Storesund J.E."/>
            <person name="Kallscheuer N."/>
            <person name="Luecker S."/>
            <person name="Lage O.M."/>
            <person name="Pohl T."/>
            <person name="Merkel B.J."/>
            <person name="Hornburger P."/>
            <person name="Mueller R.-W."/>
            <person name="Bruemmer F."/>
            <person name="Labrenz M."/>
            <person name="Spormann A.M."/>
            <person name="Op den Camp H."/>
            <person name="Overmann J."/>
            <person name="Amann R."/>
            <person name="Jetten M.S.M."/>
            <person name="Mascher T."/>
            <person name="Medema M.H."/>
            <person name="Devos D.P."/>
            <person name="Kaster A.-K."/>
            <person name="Ovreas L."/>
            <person name="Rohde M."/>
            <person name="Galperin M.Y."/>
            <person name="Jogler C."/>
        </authorList>
    </citation>
    <scope>NUCLEOTIDE SEQUENCE [LARGE SCALE GENOMIC DNA]</scope>
    <source>
        <strain evidence="1 2">FC18</strain>
    </source>
</reference>
<dbReference type="STRING" id="980251.GCA_001642875_00696"/>
<dbReference type="KEGG" id="mff:MFFC18_41200"/>
<evidence type="ECO:0000313" key="2">
    <source>
        <dbReference type="Proteomes" id="UP000322214"/>
    </source>
</evidence>
<name>A0A5B9PPK6_9BACT</name>
<dbReference type="Proteomes" id="UP000322214">
    <property type="component" value="Chromosome"/>
</dbReference>
<dbReference type="AlphaFoldDB" id="A0A5B9PPK6"/>
<dbReference type="EMBL" id="CP042912">
    <property type="protein sequence ID" value="QEG24203.1"/>
    <property type="molecule type" value="Genomic_DNA"/>
</dbReference>
<protein>
    <submittedName>
        <fullName evidence="1">Uncharacterized protein</fullName>
    </submittedName>
</protein>
<accession>A0A5B9PPK6</accession>
<proteinExistence type="predicted"/>